<evidence type="ECO:0000259" key="2">
    <source>
        <dbReference type="Pfam" id="PF20441"/>
    </source>
</evidence>
<evidence type="ECO:0000313" key="3">
    <source>
        <dbReference type="EMBL" id="QJA79472.1"/>
    </source>
</evidence>
<organism evidence="4">
    <name type="scientific">viral metagenome</name>
    <dbReference type="NCBI Taxonomy" id="1070528"/>
    <lineage>
        <taxon>unclassified sequences</taxon>
        <taxon>metagenomes</taxon>
        <taxon>organismal metagenomes</taxon>
    </lineage>
</organism>
<dbReference type="GO" id="GO:0004519">
    <property type="term" value="F:endonuclease activity"/>
    <property type="evidence" value="ECO:0007669"/>
    <property type="project" value="InterPro"/>
</dbReference>
<dbReference type="InterPro" id="IPR046462">
    <property type="entry name" value="TerL_nuclease"/>
</dbReference>
<dbReference type="AlphaFoldDB" id="A0A6M3L7W3"/>
<dbReference type="EMBL" id="MT142382">
    <property type="protein sequence ID" value="QJA79472.1"/>
    <property type="molecule type" value="Genomic_DNA"/>
</dbReference>
<accession>A0A6M3L7W3</accession>
<evidence type="ECO:0000313" key="4">
    <source>
        <dbReference type="EMBL" id="QJA90483.1"/>
    </source>
</evidence>
<proteinExistence type="predicted"/>
<dbReference type="Pfam" id="PF03354">
    <property type="entry name" value="TerL_ATPase"/>
    <property type="match status" value="1"/>
</dbReference>
<name>A0A6M3L7W3_9ZZZZ</name>
<dbReference type="EMBL" id="MT142915">
    <property type="protein sequence ID" value="QJA90483.1"/>
    <property type="molecule type" value="Genomic_DNA"/>
</dbReference>
<dbReference type="InterPro" id="IPR005021">
    <property type="entry name" value="Terminase_largesu-like"/>
</dbReference>
<dbReference type="Gene3D" id="3.40.50.300">
    <property type="entry name" value="P-loop containing nucleotide triphosphate hydrolases"/>
    <property type="match status" value="1"/>
</dbReference>
<reference evidence="4" key="1">
    <citation type="submission" date="2020-03" db="EMBL/GenBank/DDBJ databases">
        <title>The deep terrestrial virosphere.</title>
        <authorList>
            <person name="Holmfeldt K."/>
            <person name="Nilsson E."/>
            <person name="Simone D."/>
            <person name="Lopez-Fernandez M."/>
            <person name="Wu X."/>
            <person name="de Brujin I."/>
            <person name="Lundin D."/>
            <person name="Andersson A."/>
            <person name="Bertilsson S."/>
            <person name="Dopson M."/>
        </authorList>
    </citation>
    <scope>NUCLEOTIDE SEQUENCE</scope>
    <source>
        <strain evidence="3">MM415A00877</strain>
        <strain evidence="4">MM415B02370</strain>
    </source>
</reference>
<feature type="domain" description="Terminase large subunit-like endonuclease" evidence="2">
    <location>
        <begin position="254"/>
        <end position="539"/>
    </location>
</feature>
<dbReference type="PANTHER" id="PTHR41287">
    <property type="match status" value="1"/>
</dbReference>
<feature type="domain" description="Terminase large subunit-like ATPase" evidence="1">
    <location>
        <begin position="75"/>
        <end position="247"/>
    </location>
</feature>
<dbReference type="Pfam" id="PF20441">
    <property type="entry name" value="TerL_nuclease"/>
    <property type="match status" value="1"/>
</dbReference>
<protein>
    <submittedName>
        <fullName evidence="4">Putative terminase</fullName>
    </submittedName>
</protein>
<gene>
    <name evidence="3" type="ORF">MM415A00877_0021</name>
    <name evidence="4" type="ORF">MM415B02370_0011</name>
</gene>
<sequence length="554" mass="62243">MIGYVVVLAMIVFGYSRDGCGALERAAYGRFERDLERLTEFEYDEGEAARAVAAFERGMCFGKNEWAGRPFLLENWQRFIVSQLFGWYRGDGTRRFRTAYVEVPRKNGKSELAAGLGLRMLLLDGEPTPEVYSAATARDQARIVYTRARNILQLSRPLNRLAVANRSAITSDFNGGVFQPLASDHNSLEGLNIHCAIVDELHAHRTRDVWDVLVSACGSRRQPLIFAITTAGVGRHGICWEMHEHAERVLTGTVEDESFFAYIAAADSDADWTAPSSWRAANPNLGVSLSESYLAGECRRAQAMTGYQNTFRRYFLNQWTEQVDRWLDMEKWRACANPATEEQLAGRDCYLGVDLSRVIDLTAMSAVFPPFETDPLWRVKTWAWAPQERILTRSAVDNVPYADWARDGYLTATPGNRVDYEFVTAAIKGCIERYNVREIGFDEWNATKWHTDLVAAGVQNLVGVPQRPRYLNAPCKELEGLVMQEKIGHDDNPVLNWCAGNVAIRIDANENIAPDKARSTERIDCVSALVTAMARALVHVQEEKAFSSSGILFL</sequence>
<dbReference type="InterPro" id="IPR027417">
    <property type="entry name" value="P-loop_NTPase"/>
</dbReference>
<evidence type="ECO:0000259" key="1">
    <source>
        <dbReference type="Pfam" id="PF03354"/>
    </source>
</evidence>
<dbReference type="PANTHER" id="PTHR41287:SF1">
    <property type="entry name" value="PROTEIN YMFN"/>
    <property type="match status" value="1"/>
</dbReference>
<dbReference type="InterPro" id="IPR046461">
    <property type="entry name" value="TerL_ATPase"/>
</dbReference>